<keyword evidence="5" id="KW-0472">Membrane</keyword>
<dbReference type="Proteomes" id="UP001149090">
    <property type="component" value="Unassembled WGS sequence"/>
</dbReference>
<evidence type="ECO:0000256" key="2">
    <source>
        <dbReference type="ARBA" id="ARBA00004514"/>
    </source>
</evidence>
<feature type="repeat" description="ANK" evidence="7">
    <location>
        <begin position="31"/>
        <end position="63"/>
    </location>
</feature>
<dbReference type="InterPro" id="IPR018619">
    <property type="entry name" value="Hyccin"/>
</dbReference>
<feature type="repeat" description="ANK" evidence="7">
    <location>
        <begin position="1"/>
        <end position="31"/>
    </location>
</feature>
<evidence type="ECO:0000313" key="9">
    <source>
        <dbReference type="Proteomes" id="UP001149090"/>
    </source>
</evidence>
<dbReference type="PANTHER" id="PTHR31220:SF1">
    <property type="entry name" value="GH21176P"/>
    <property type="match status" value="1"/>
</dbReference>
<dbReference type="PROSITE" id="PS50297">
    <property type="entry name" value="ANK_REP_REGION"/>
    <property type="match status" value="3"/>
</dbReference>
<evidence type="ECO:0000256" key="4">
    <source>
        <dbReference type="ARBA" id="ARBA00022490"/>
    </source>
</evidence>
<evidence type="ECO:0000256" key="6">
    <source>
        <dbReference type="ARBA" id="ARBA00034482"/>
    </source>
</evidence>
<evidence type="ECO:0000256" key="1">
    <source>
        <dbReference type="ARBA" id="ARBA00004236"/>
    </source>
</evidence>
<dbReference type="OrthoDB" id="18937at2759"/>
<dbReference type="SUPFAM" id="SSF48403">
    <property type="entry name" value="Ankyrin repeat"/>
    <property type="match status" value="1"/>
</dbReference>
<dbReference type="GO" id="GO:0046854">
    <property type="term" value="P:phosphatidylinositol phosphate biosynthetic process"/>
    <property type="evidence" value="ECO:0007669"/>
    <property type="project" value="TreeGrafter"/>
</dbReference>
<evidence type="ECO:0000313" key="8">
    <source>
        <dbReference type="EMBL" id="KAJ5071482.1"/>
    </source>
</evidence>
<name>A0A9Q0LEQ6_ANAIG</name>
<dbReference type="PRINTS" id="PR01415">
    <property type="entry name" value="ANKYRIN"/>
</dbReference>
<dbReference type="AlphaFoldDB" id="A0A9Q0LEQ6"/>
<sequence length="505" mass="58166">MTNIHEAVQNSDSKLVLQLLDKGEDINKKTEQLTPLHLACSLGNTKMAKLLIEHGAEVNSKNNRTPLHYACQANAVASLIQLLLDSGADINSRDDDTPLHFACFNKLNEESMKALLSCKPSLNITNNYTPLDCAIKKIAQKEVIEMLKLAGAKTKNVANSDFQSLFNEITQAMKKKQLLVTYIDTINNFKEQIVDSLVENEGFTNNLVHHSLLRKSYEDCQAICHWFYDWYQSGTSKLQIFTIKYFPILVWKFLYFYTHSSIPQAKQKQQITEGDLQKLASIQAFLLSVFYSEIESKEKRVFHPVSLEIPSVFHKPFAQKVQKLTESSLQKHDFQEQQRKLVYIENIPMIKSFSTLNSALFAKVLLSKFNQYHSEMPINSLQNYCAICARIATIGSEKAFDIDQETVTKQIHQISQEKWVEYMLYYPEYHEKEKKIKIENEIKFYLSNELFQEMLSGIMLCFSRSQDLINSAKLSLSLIHYRAVYDLIPEVLLTTNSMMKISENI</sequence>
<comment type="similarity">
    <text evidence="6">Belongs to the Hyccin family.</text>
</comment>
<dbReference type="SMART" id="SM00248">
    <property type="entry name" value="ANK"/>
    <property type="match status" value="5"/>
</dbReference>
<protein>
    <submittedName>
        <fullName evidence="8">Hyccin related</fullName>
    </submittedName>
</protein>
<feature type="repeat" description="ANK" evidence="7">
    <location>
        <begin position="62"/>
        <end position="95"/>
    </location>
</feature>
<reference evidence="8" key="1">
    <citation type="submission" date="2022-10" db="EMBL/GenBank/DDBJ databases">
        <title>Novel sulphate-reducing endosymbionts in the free-living metamonad Anaeramoeba.</title>
        <authorList>
            <person name="Jerlstrom-Hultqvist J."/>
            <person name="Cepicka I."/>
            <person name="Gallot-Lavallee L."/>
            <person name="Salas-Leiva D."/>
            <person name="Curtis B.A."/>
            <person name="Zahonova K."/>
            <person name="Pipaliya S."/>
            <person name="Dacks J."/>
            <person name="Roger A.J."/>
        </authorList>
    </citation>
    <scope>NUCLEOTIDE SEQUENCE</scope>
    <source>
        <strain evidence="8">BMAN</strain>
    </source>
</reference>
<dbReference type="GO" id="GO:0072659">
    <property type="term" value="P:protein localization to plasma membrane"/>
    <property type="evidence" value="ECO:0007669"/>
    <property type="project" value="TreeGrafter"/>
</dbReference>
<dbReference type="InterPro" id="IPR036770">
    <property type="entry name" value="Ankyrin_rpt-contain_sf"/>
</dbReference>
<dbReference type="InterPro" id="IPR002110">
    <property type="entry name" value="Ankyrin_rpt"/>
</dbReference>
<keyword evidence="9" id="KW-1185">Reference proteome</keyword>
<comment type="caution">
    <text evidence="8">The sequence shown here is derived from an EMBL/GenBank/DDBJ whole genome shotgun (WGS) entry which is preliminary data.</text>
</comment>
<keyword evidence="4" id="KW-0963">Cytoplasm</keyword>
<dbReference type="Pfam" id="PF09790">
    <property type="entry name" value="Hyccin"/>
    <property type="match status" value="1"/>
</dbReference>
<dbReference type="Pfam" id="PF12796">
    <property type="entry name" value="Ank_2"/>
    <property type="match status" value="1"/>
</dbReference>
<evidence type="ECO:0000256" key="5">
    <source>
        <dbReference type="ARBA" id="ARBA00023136"/>
    </source>
</evidence>
<dbReference type="EMBL" id="JAPDFW010000088">
    <property type="protein sequence ID" value="KAJ5071482.1"/>
    <property type="molecule type" value="Genomic_DNA"/>
</dbReference>
<dbReference type="GO" id="GO:0005886">
    <property type="term" value="C:plasma membrane"/>
    <property type="evidence" value="ECO:0007669"/>
    <property type="project" value="UniProtKB-SubCell"/>
</dbReference>
<gene>
    <name evidence="8" type="ORF">M0811_10326</name>
</gene>
<organism evidence="8 9">
    <name type="scientific">Anaeramoeba ignava</name>
    <name type="common">Anaerobic marine amoeba</name>
    <dbReference type="NCBI Taxonomy" id="1746090"/>
    <lineage>
        <taxon>Eukaryota</taxon>
        <taxon>Metamonada</taxon>
        <taxon>Anaeramoebidae</taxon>
        <taxon>Anaeramoeba</taxon>
    </lineage>
</organism>
<dbReference type="GO" id="GO:0005829">
    <property type="term" value="C:cytosol"/>
    <property type="evidence" value="ECO:0007669"/>
    <property type="project" value="UniProtKB-SubCell"/>
</dbReference>
<dbReference type="PROSITE" id="PS50088">
    <property type="entry name" value="ANK_REPEAT"/>
    <property type="match status" value="3"/>
</dbReference>
<accession>A0A9Q0LEQ6</accession>
<keyword evidence="3" id="KW-1003">Cell membrane</keyword>
<evidence type="ECO:0000256" key="3">
    <source>
        <dbReference type="ARBA" id="ARBA00022475"/>
    </source>
</evidence>
<dbReference type="Gene3D" id="1.25.40.20">
    <property type="entry name" value="Ankyrin repeat-containing domain"/>
    <property type="match status" value="2"/>
</dbReference>
<evidence type="ECO:0000256" key="7">
    <source>
        <dbReference type="PROSITE-ProRule" id="PRU00023"/>
    </source>
</evidence>
<dbReference type="PANTHER" id="PTHR31220">
    <property type="entry name" value="HYCCIN RELATED"/>
    <property type="match status" value="1"/>
</dbReference>
<proteinExistence type="inferred from homology"/>
<keyword evidence="7" id="KW-0040">ANK repeat</keyword>
<comment type="subcellular location">
    <subcellularLocation>
        <location evidence="1">Cell membrane</location>
    </subcellularLocation>
    <subcellularLocation>
        <location evidence="2">Cytoplasm</location>
        <location evidence="2">Cytosol</location>
    </subcellularLocation>
</comment>